<reference evidence="5 6" key="1">
    <citation type="submission" date="2019-03" db="EMBL/GenBank/DDBJ databases">
        <title>Genomic Encyclopedia of Type Strains, Phase IV (KMG-V): Genome sequencing to study the core and pangenomes of soil and plant-associated prokaryotes.</title>
        <authorList>
            <person name="Whitman W."/>
        </authorList>
    </citation>
    <scope>NUCLEOTIDE SEQUENCE [LARGE SCALE GENOMIC DNA]</scope>
    <source>
        <strain evidence="5 6">Gr42</strain>
    </source>
</reference>
<evidence type="ECO:0000256" key="3">
    <source>
        <dbReference type="RuleBase" id="RU000363"/>
    </source>
</evidence>
<organism evidence="5 6">
    <name type="scientific">Rhizobium azibense</name>
    <dbReference type="NCBI Taxonomy" id="1136135"/>
    <lineage>
        <taxon>Bacteria</taxon>
        <taxon>Pseudomonadati</taxon>
        <taxon>Pseudomonadota</taxon>
        <taxon>Alphaproteobacteria</taxon>
        <taxon>Hyphomicrobiales</taxon>
        <taxon>Rhizobiaceae</taxon>
        <taxon>Rhizobium/Agrobacterium group</taxon>
        <taxon>Rhizobium</taxon>
    </lineage>
</organism>
<gene>
    <name evidence="5" type="ORF">EV130_101336</name>
</gene>
<feature type="domain" description="Ketoreductase" evidence="4">
    <location>
        <begin position="3"/>
        <end position="184"/>
    </location>
</feature>
<dbReference type="RefSeq" id="WP_132659042.1">
    <property type="nucleotide sequence ID" value="NZ_SMBJ01000001.1"/>
</dbReference>
<dbReference type="GO" id="GO:0016491">
    <property type="term" value="F:oxidoreductase activity"/>
    <property type="evidence" value="ECO:0007669"/>
    <property type="project" value="UniProtKB-KW"/>
</dbReference>
<dbReference type="InterPro" id="IPR051911">
    <property type="entry name" value="SDR_oxidoreductase"/>
</dbReference>
<comment type="caution">
    <text evidence="5">The sequence shown here is derived from an EMBL/GenBank/DDBJ whole genome shotgun (WGS) entry which is preliminary data.</text>
</comment>
<dbReference type="CDD" id="cd05374">
    <property type="entry name" value="17beta-HSD-like_SDR_c"/>
    <property type="match status" value="1"/>
</dbReference>
<dbReference type="InterPro" id="IPR002347">
    <property type="entry name" value="SDR_fam"/>
</dbReference>
<comment type="similarity">
    <text evidence="1 3">Belongs to the short-chain dehydrogenases/reductases (SDR) family.</text>
</comment>
<evidence type="ECO:0000313" key="6">
    <source>
        <dbReference type="Proteomes" id="UP000295547"/>
    </source>
</evidence>
<dbReference type="InterPro" id="IPR057326">
    <property type="entry name" value="KR_dom"/>
</dbReference>
<dbReference type="Proteomes" id="UP000295547">
    <property type="component" value="Unassembled WGS sequence"/>
</dbReference>
<evidence type="ECO:0000259" key="4">
    <source>
        <dbReference type="SMART" id="SM00822"/>
    </source>
</evidence>
<proteinExistence type="inferred from homology"/>
<evidence type="ECO:0000313" key="5">
    <source>
        <dbReference type="EMBL" id="TCU30761.1"/>
    </source>
</evidence>
<protein>
    <submittedName>
        <fullName evidence="5">NADP-dependent 3-hydroxy acid dehydrogenase YdfG</fullName>
    </submittedName>
</protein>
<dbReference type="OrthoDB" id="9793825at2"/>
<dbReference type="AlphaFoldDB" id="A0A4R3R7S2"/>
<dbReference type="PRINTS" id="PR00081">
    <property type="entry name" value="GDHRDH"/>
</dbReference>
<dbReference type="PANTHER" id="PTHR43976">
    <property type="entry name" value="SHORT CHAIN DEHYDROGENASE"/>
    <property type="match status" value="1"/>
</dbReference>
<dbReference type="EMBL" id="SMBJ01000001">
    <property type="protein sequence ID" value="TCU30761.1"/>
    <property type="molecule type" value="Genomic_DNA"/>
</dbReference>
<evidence type="ECO:0000256" key="2">
    <source>
        <dbReference type="ARBA" id="ARBA00023002"/>
    </source>
</evidence>
<dbReference type="PRINTS" id="PR00080">
    <property type="entry name" value="SDRFAMILY"/>
</dbReference>
<dbReference type="PROSITE" id="PS00061">
    <property type="entry name" value="ADH_SHORT"/>
    <property type="match status" value="1"/>
</dbReference>
<sequence>MPKTWLITGSASGIGRSTGELVLARGDNLVATARNVNRLLDLARRYGKQVALIELDVTDMSASRGAVATAMERFGHLDVLLNNAGYAHLSPFEQVSEDDFKAEIDTNFYGVVNLTRAALPVMRQQKSGHIINISSSSARFGSPGSTAYGAAKWAVSGFTASLAKEVKPFGVKAIAVEPGSIRTNWTRVARAHVPPLLPEYESTIGAIMKITEGYAGTEPGDPDKVAAVIFDLSRRDDLPEELVLGSDALARIAQNDVVRSTAALQWNEVSRSTDFNEDATFLRLLD</sequence>
<evidence type="ECO:0000256" key="1">
    <source>
        <dbReference type="ARBA" id="ARBA00006484"/>
    </source>
</evidence>
<accession>A0A4R3R7S2</accession>
<dbReference type="PANTHER" id="PTHR43976:SF16">
    <property type="entry name" value="SHORT-CHAIN DEHYDROGENASE_REDUCTASE FAMILY PROTEIN"/>
    <property type="match status" value="1"/>
</dbReference>
<keyword evidence="2" id="KW-0560">Oxidoreductase</keyword>
<dbReference type="SUPFAM" id="SSF51735">
    <property type="entry name" value="NAD(P)-binding Rossmann-fold domains"/>
    <property type="match status" value="1"/>
</dbReference>
<dbReference type="Gene3D" id="3.40.50.720">
    <property type="entry name" value="NAD(P)-binding Rossmann-like Domain"/>
    <property type="match status" value="1"/>
</dbReference>
<dbReference type="InterPro" id="IPR020904">
    <property type="entry name" value="Sc_DH/Rdtase_CS"/>
</dbReference>
<dbReference type="InterPro" id="IPR036291">
    <property type="entry name" value="NAD(P)-bd_dom_sf"/>
</dbReference>
<dbReference type="SMART" id="SM00822">
    <property type="entry name" value="PKS_KR"/>
    <property type="match status" value="1"/>
</dbReference>
<dbReference type="Pfam" id="PF00106">
    <property type="entry name" value="adh_short"/>
    <property type="match status" value="1"/>
</dbReference>
<keyword evidence="6" id="KW-1185">Reference proteome</keyword>
<name>A0A4R3R7S2_9HYPH</name>